<organism evidence="2 3">
    <name type="scientific">Stereocaulon virgatum</name>
    <dbReference type="NCBI Taxonomy" id="373712"/>
    <lineage>
        <taxon>Eukaryota</taxon>
        <taxon>Fungi</taxon>
        <taxon>Dikarya</taxon>
        <taxon>Ascomycota</taxon>
        <taxon>Pezizomycotina</taxon>
        <taxon>Lecanoromycetes</taxon>
        <taxon>OSLEUM clade</taxon>
        <taxon>Lecanoromycetidae</taxon>
        <taxon>Lecanorales</taxon>
        <taxon>Lecanorineae</taxon>
        <taxon>Stereocaulaceae</taxon>
        <taxon>Stereocaulon</taxon>
    </lineage>
</organism>
<feature type="transmembrane region" description="Helical" evidence="1">
    <location>
        <begin position="12"/>
        <end position="38"/>
    </location>
</feature>
<name>A0ABR3ZVD5_9LECA</name>
<dbReference type="Proteomes" id="UP001590950">
    <property type="component" value="Unassembled WGS sequence"/>
</dbReference>
<comment type="caution">
    <text evidence="2">The sequence shown here is derived from an EMBL/GenBank/DDBJ whole genome shotgun (WGS) entry which is preliminary data.</text>
</comment>
<feature type="transmembrane region" description="Helical" evidence="1">
    <location>
        <begin position="50"/>
        <end position="67"/>
    </location>
</feature>
<accession>A0ABR3ZVD5</accession>
<evidence type="ECO:0000313" key="3">
    <source>
        <dbReference type="Proteomes" id="UP001590950"/>
    </source>
</evidence>
<feature type="transmembrane region" description="Helical" evidence="1">
    <location>
        <begin position="87"/>
        <end position="105"/>
    </location>
</feature>
<reference evidence="2 3" key="1">
    <citation type="submission" date="2024-09" db="EMBL/GenBank/DDBJ databases">
        <title>Rethinking Asexuality: The Enigmatic Case of Functional Sexual Genes in Lepraria (Stereocaulaceae).</title>
        <authorList>
            <person name="Doellman M."/>
            <person name="Sun Y."/>
            <person name="Barcenas-Pena A."/>
            <person name="Lumbsch H.T."/>
            <person name="Grewe F."/>
        </authorList>
    </citation>
    <scope>NUCLEOTIDE SEQUENCE [LARGE SCALE GENOMIC DNA]</scope>
    <source>
        <strain evidence="2 3">Mercado 3170</strain>
    </source>
</reference>
<keyword evidence="1" id="KW-0472">Membrane</keyword>
<keyword evidence="1" id="KW-0812">Transmembrane</keyword>
<sequence>MGIVLPASKAFLQIICYTSSLPCCCCILFCFISTAYILHTTRPSLSFCPAILYFHNCLCSSLSVYLISQSHRPRVCNNPASQATKNMQFIVLAAVLPLAIANAGLSPRSLLLARQGGDAFVPGTGSFVTNCATPCGATQCLDVPRGDTCCTEGYGCPGGSFCLTQGYCCPDGDDPATCASQFGVSLPSGFKPGQTVPAGAASSAAPTLAPSSAPVSTTAVGTSSALPTLLPNNSTPAPTGTGVPLGPSIVPFTGEAKALRFGGAVAVLVGAVGLLVL</sequence>
<gene>
    <name evidence="2" type="ORF">N7G274_010130</name>
</gene>
<keyword evidence="1" id="KW-1133">Transmembrane helix</keyword>
<proteinExistence type="predicted"/>
<feature type="transmembrane region" description="Helical" evidence="1">
    <location>
        <begin position="258"/>
        <end position="276"/>
    </location>
</feature>
<keyword evidence="3" id="KW-1185">Reference proteome</keyword>
<evidence type="ECO:0000256" key="1">
    <source>
        <dbReference type="SAM" id="Phobius"/>
    </source>
</evidence>
<protein>
    <submittedName>
        <fullName evidence="2">Uncharacterized protein</fullName>
    </submittedName>
</protein>
<evidence type="ECO:0000313" key="2">
    <source>
        <dbReference type="EMBL" id="KAL2037134.1"/>
    </source>
</evidence>
<dbReference type="EMBL" id="JBEFKJ010000044">
    <property type="protein sequence ID" value="KAL2037134.1"/>
    <property type="molecule type" value="Genomic_DNA"/>
</dbReference>